<dbReference type="SMART" id="SM00255">
    <property type="entry name" value="TIR"/>
    <property type="match status" value="1"/>
</dbReference>
<dbReference type="Proteomes" id="UP000322927">
    <property type="component" value="Chromosome"/>
</dbReference>
<proteinExistence type="predicted"/>
<evidence type="ECO:0000313" key="3">
    <source>
        <dbReference type="Proteomes" id="UP000322927"/>
    </source>
</evidence>
<accession>A0A5P2BWX3</accession>
<feature type="domain" description="TIR" evidence="1">
    <location>
        <begin position="21"/>
        <end position="145"/>
    </location>
</feature>
<gene>
    <name evidence="2" type="ORF">DEJ48_16060</name>
</gene>
<dbReference type="InterPro" id="IPR035897">
    <property type="entry name" value="Toll_tir_struct_dom_sf"/>
</dbReference>
<dbReference type="GO" id="GO:0007165">
    <property type="term" value="P:signal transduction"/>
    <property type="evidence" value="ECO:0007669"/>
    <property type="project" value="InterPro"/>
</dbReference>
<reference evidence="2 3" key="1">
    <citation type="submission" date="2018-05" db="EMBL/GenBank/DDBJ databases">
        <title>Streptomyces venezuelae.</title>
        <authorList>
            <person name="Kim W."/>
            <person name="Lee N."/>
            <person name="Cho B.-K."/>
        </authorList>
    </citation>
    <scope>NUCLEOTIDE SEQUENCE [LARGE SCALE GENOMIC DNA]</scope>
    <source>
        <strain evidence="2 3">ATCC 14584</strain>
    </source>
</reference>
<dbReference type="OrthoDB" id="9150238at2"/>
<dbReference type="AlphaFoldDB" id="A0A5P2BWX3"/>
<dbReference type="EMBL" id="CP029192">
    <property type="protein sequence ID" value="QES34717.1"/>
    <property type="molecule type" value="Genomic_DNA"/>
</dbReference>
<dbReference type="SUPFAM" id="SSF52200">
    <property type="entry name" value="Toll/Interleukin receptor TIR domain"/>
    <property type="match status" value="1"/>
</dbReference>
<evidence type="ECO:0000313" key="2">
    <source>
        <dbReference type="EMBL" id="QES34717.1"/>
    </source>
</evidence>
<dbReference type="Pfam" id="PF13676">
    <property type="entry name" value="TIR_2"/>
    <property type="match status" value="1"/>
</dbReference>
<dbReference type="PROSITE" id="PS50104">
    <property type="entry name" value="TIR"/>
    <property type="match status" value="1"/>
</dbReference>
<dbReference type="Gene3D" id="3.40.50.10140">
    <property type="entry name" value="Toll/interleukin-1 receptor homology (TIR) domain"/>
    <property type="match status" value="1"/>
</dbReference>
<evidence type="ECO:0000259" key="1">
    <source>
        <dbReference type="PROSITE" id="PS50104"/>
    </source>
</evidence>
<dbReference type="Gene3D" id="3.40.50.450">
    <property type="match status" value="1"/>
</dbReference>
<name>A0A5P2BWX3_STRVZ</name>
<protein>
    <recommendedName>
        <fullName evidence="1">TIR domain-containing protein</fullName>
    </recommendedName>
</protein>
<organism evidence="2 3">
    <name type="scientific">Streptomyces venezuelae</name>
    <dbReference type="NCBI Taxonomy" id="54571"/>
    <lineage>
        <taxon>Bacteria</taxon>
        <taxon>Bacillati</taxon>
        <taxon>Actinomycetota</taxon>
        <taxon>Actinomycetes</taxon>
        <taxon>Kitasatosporales</taxon>
        <taxon>Streptomycetaceae</taxon>
        <taxon>Streptomyces</taxon>
    </lineage>
</organism>
<sequence length="322" mass="36504">MIQRVHVFAQGVHVTEHQKREKPPVFLSYSSRDAPVARRLERSLGLAGIDVWSDRRLRVGDEWQRSITKALEDAEIVLVLISPSSLRSEWVTSEWQTALIRSQRVIPVLVGGARFSDLPRDLAGIHAVDLNEEDPEEIRILTEAIESWSTSSDPSPAEVMTVQQVQGIIEDTVTRTLERLGRDTDTGDAPKETEVVDDYVFVVISFDPAMDPTFAAIESAARRMGLRAERTKDIKRDFRVTETILRNISSARLVVTDLTMERPNVYFELGYARGKGKTVVTLLKTGATAHVDVRGWNYLEYIDSRPLEEDLVERFKMELQQD</sequence>
<dbReference type="InterPro" id="IPR000157">
    <property type="entry name" value="TIR_dom"/>
</dbReference>